<feature type="transmembrane region" description="Helical" evidence="7">
    <location>
        <begin position="169"/>
        <end position="189"/>
    </location>
</feature>
<feature type="transmembrane region" description="Helical" evidence="7">
    <location>
        <begin position="462"/>
        <end position="478"/>
    </location>
</feature>
<dbReference type="InterPro" id="IPR003918">
    <property type="entry name" value="NADH_UbQ_OxRdtase"/>
</dbReference>
<dbReference type="GO" id="GO:0016020">
    <property type="term" value="C:membrane"/>
    <property type="evidence" value="ECO:0007669"/>
    <property type="project" value="UniProtKB-SubCell"/>
</dbReference>
<comment type="subcellular location">
    <subcellularLocation>
        <location evidence="1">Endomembrane system</location>
        <topology evidence="1">Multi-pass membrane protein</topology>
    </subcellularLocation>
    <subcellularLocation>
        <location evidence="6">Membrane</location>
        <topology evidence="6">Multi-pass membrane protein</topology>
    </subcellularLocation>
</comment>
<keyword evidence="5 7" id="KW-0472">Membrane</keyword>
<dbReference type="Pfam" id="PF00361">
    <property type="entry name" value="Proton_antipo_M"/>
    <property type="match status" value="1"/>
</dbReference>
<evidence type="ECO:0000259" key="8">
    <source>
        <dbReference type="Pfam" id="PF00361"/>
    </source>
</evidence>
<name>A0A1H7H3P9_9PROT</name>
<comment type="similarity">
    <text evidence="2">Belongs to the complex I subunit 4 family.</text>
</comment>
<feature type="transmembrane region" description="Helical" evidence="7">
    <location>
        <begin position="286"/>
        <end position="305"/>
    </location>
</feature>
<dbReference type="Proteomes" id="UP000198620">
    <property type="component" value="Unassembled WGS sequence"/>
</dbReference>
<feature type="transmembrane region" description="Helical" evidence="7">
    <location>
        <begin position="114"/>
        <end position="133"/>
    </location>
</feature>
<evidence type="ECO:0000313" key="9">
    <source>
        <dbReference type="EMBL" id="SEK43902.1"/>
    </source>
</evidence>
<evidence type="ECO:0000256" key="2">
    <source>
        <dbReference type="ARBA" id="ARBA00009025"/>
    </source>
</evidence>
<dbReference type="GO" id="GO:0048039">
    <property type="term" value="F:ubiquinone binding"/>
    <property type="evidence" value="ECO:0007669"/>
    <property type="project" value="TreeGrafter"/>
</dbReference>
<keyword evidence="4 7" id="KW-1133">Transmembrane helix</keyword>
<gene>
    <name evidence="9" type="ORF">SAMN05216387_101439</name>
</gene>
<feature type="transmembrane region" description="Helical" evidence="7">
    <location>
        <begin position="255"/>
        <end position="274"/>
    </location>
</feature>
<keyword evidence="10" id="KW-1185">Reference proteome</keyword>
<dbReference type="STRING" id="1233.SAMN05216387_101439"/>
<feature type="transmembrane region" description="Helical" evidence="7">
    <location>
        <begin position="406"/>
        <end position="435"/>
    </location>
</feature>
<dbReference type="NCBIfam" id="TIGR01972">
    <property type="entry name" value="NDH_I_M"/>
    <property type="match status" value="1"/>
</dbReference>
<feature type="transmembrane region" description="Helical" evidence="7">
    <location>
        <begin position="381"/>
        <end position="400"/>
    </location>
</feature>
<evidence type="ECO:0000313" key="10">
    <source>
        <dbReference type="Proteomes" id="UP000198620"/>
    </source>
</evidence>
<evidence type="ECO:0000256" key="5">
    <source>
        <dbReference type="ARBA" id="ARBA00023136"/>
    </source>
</evidence>
<feature type="transmembrane region" description="Helical" evidence="7">
    <location>
        <begin position="222"/>
        <end position="243"/>
    </location>
</feature>
<protein>
    <submittedName>
        <fullName evidence="9">NADH dehydrogenase subunit M</fullName>
    </submittedName>
</protein>
<dbReference type="GO" id="GO:0003954">
    <property type="term" value="F:NADH dehydrogenase activity"/>
    <property type="evidence" value="ECO:0007669"/>
    <property type="project" value="TreeGrafter"/>
</dbReference>
<organism evidence="9 10">
    <name type="scientific">Nitrosovibrio tenuis</name>
    <dbReference type="NCBI Taxonomy" id="1233"/>
    <lineage>
        <taxon>Bacteria</taxon>
        <taxon>Pseudomonadati</taxon>
        <taxon>Pseudomonadota</taxon>
        <taxon>Betaproteobacteria</taxon>
        <taxon>Nitrosomonadales</taxon>
        <taxon>Nitrosomonadaceae</taxon>
        <taxon>Nitrosovibrio</taxon>
    </lineage>
</organism>
<feature type="transmembrane region" description="Helical" evidence="7">
    <location>
        <begin position="312"/>
        <end position="333"/>
    </location>
</feature>
<dbReference type="PRINTS" id="PR01437">
    <property type="entry name" value="NUOXDRDTASE4"/>
</dbReference>
<dbReference type="InterPro" id="IPR001750">
    <property type="entry name" value="ND/Mrp_TM"/>
</dbReference>
<keyword evidence="3 6" id="KW-0812">Transmembrane</keyword>
<dbReference type="GO" id="GO:0008137">
    <property type="term" value="F:NADH dehydrogenase (ubiquinone) activity"/>
    <property type="evidence" value="ECO:0007669"/>
    <property type="project" value="InterPro"/>
</dbReference>
<dbReference type="GO" id="GO:0042773">
    <property type="term" value="P:ATP synthesis coupled electron transport"/>
    <property type="evidence" value="ECO:0007669"/>
    <property type="project" value="InterPro"/>
</dbReference>
<dbReference type="EMBL" id="FOBH01000001">
    <property type="protein sequence ID" value="SEK43902.1"/>
    <property type="molecule type" value="Genomic_DNA"/>
</dbReference>
<evidence type="ECO:0000256" key="7">
    <source>
        <dbReference type="SAM" id="Phobius"/>
    </source>
</evidence>
<feature type="transmembrane region" description="Helical" evidence="7">
    <location>
        <begin position="339"/>
        <end position="360"/>
    </location>
</feature>
<dbReference type="AlphaFoldDB" id="A0A1H7H3P9"/>
<dbReference type="OrthoDB" id="9768329at2"/>
<feature type="domain" description="NADH:quinone oxidoreductase/Mrp antiporter transmembrane" evidence="8">
    <location>
        <begin position="132"/>
        <end position="428"/>
    </location>
</feature>
<feature type="transmembrane region" description="Helical" evidence="7">
    <location>
        <begin position="74"/>
        <end position="102"/>
    </location>
</feature>
<evidence type="ECO:0000256" key="6">
    <source>
        <dbReference type="RuleBase" id="RU000320"/>
    </source>
</evidence>
<sequence>MTEANFPILSLIILLPLLGGVAAGFTRNISMAKKIALFVAGLELIATLIVVQWFDAAQGHRFQLVEQHAWIPSLNIQFLIGVDGISVLFLPMSALLTLVALIASWNSVQHLTRFHFALLLVMEGATMGVLVALDMMLFFLFWELILPPIFFLIGLWGGGPERRGAAMKYMLYMVFSGVPLLFAFIMLGVNHAMQTGGSIPLNLSFSFPVLLDTYMSDDLQRVIFILLLTGFAVKAPLVPFHTWLPTTAVEAPTQLTALLVGLKLGAYGMLRFAMPLTPHASVEYAWVLGILGAITFTYAAMIALQQTNLRRLLAYASISHVGLVIVGIATLNMQGIQGAIFQLLNFTLIASCLILIAGFIQHRLGSTELIHLGGLAKVMPRLTSFFFLFAVASIGVPGTSGFPAEFLLIVGALTAHPGLGVAALLGAILGAAYMLSFVRRAFFGPIVHVSVHQVQDLRSREFGLLCVPALLVLFFGFFPDLVMDINRLAAESWLGRLTN</sequence>
<dbReference type="PANTHER" id="PTHR43507:SF1">
    <property type="entry name" value="NADH-UBIQUINONE OXIDOREDUCTASE CHAIN 4"/>
    <property type="match status" value="1"/>
</dbReference>
<dbReference type="PANTHER" id="PTHR43507">
    <property type="entry name" value="NADH-UBIQUINONE OXIDOREDUCTASE CHAIN 4"/>
    <property type="match status" value="1"/>
</dbReference>
<evidence type="ECO:0000256" key="4">
    <source>
        <dbReference type="ARBA" id="ARBA00022989"/>
    </source>
</evidence>
<feature type="transmembrane region" description="Helical" evidence="7">
    <location>
        <begin position="35"/>
        <end position="54"/>
    </location>
</feature>
<evidence type="ECO:0000256" key="3">
    <source>
        <dbReference type="ARBA" id="ARBA00022692"/>
    </source>
</evidence>
<feature type="transmembrane region" description="Helical" evidence="7">
    <location>
        <begin position="139"/>
        <end position="157"/>
    </location>
</feature>
<dbReference type="GO" id="GO:0015990">
    <property type="term" value="P:electron transport coupled proton transport"/>
    <property type="evidence" value="ECO:0007669"/>
    <property type="project" value="TreeGrafter"/>
</dbReference>
<evidence type="ECO:0000256" key="1">
    <source>
        <dbReference type="ARBA" id="ARBA00004127"/>
    </source>
</evidence>
<reference evidence="9 10" key="1">
    <citation type="submission" date="2016-10" db="EMBL/GenBank/DDBJ databases">
        <authorList>
            <person name="de Groot N.N."/>
        </authorList>
    </citation>
    <scope>NUCLEOTIDE SEQUENCE [LARGE SCALE GENOMIC DNA]</scope>
    <source>
        <strain evidence="9 10">Nv1</strain>
    </source>
</reference>
<dbReference type="InterPro" id="IPR010227">
    <property type="entry name" value="NADH_Q_OxRdtase_chainM/4"/>
</dbReference>
<accession>A0A1H7H3P9</accession>
<dbReference type="GO" id="GO:0012505">
    <property type="term" value="C:endomembrane system"/>
    <property type="evidence" value="ECO:0007669"/>
    <property type="project" value="UniProtKB-SubCell"/>
</dbReference>
<proteinExistence type="inferred from homology"/>
<feature type="transmembrane region" description="Helical" evidence="7">
    <location>
        <begin position="6"/>
        <end position="23"/>
    </location>
</feature>